<keyword evidence="1" id="KW-0689">Ribosomal protein</keyword>
<dbReference type="SUPFAM" id="SSF56053">
    <property type="entry name" value="Ribosomal protein L6"/>
    <property type="match status" value="1"/>
</dbReference>
<sequence length="272" mass="32452">MSGSTIINKIVIYNYLYNNVSYKSDNFLQDVTLSMRSITRQFPFYLINKKKEVVATKTTLLNKNLNYFLYKFKEFSLKKLYNTSIFNKNMYNFDSNNSLHIVDKYTKHIHISIGDYKLNKIKNILLINSIIVKIIKSNPVFYCGNYKFFSFMKTFISNLYNIVNSMVYLHKIEIQILNIFYKIIFINNKLIIKINNFINIVIYITDLNNIKFNIQRQSKVILITIYSYNREFISNLAAMIVHLKKFNVYTNTGIKYLNQHIMLKKTLKLRKK</sequence>
<proteinExistence type="predicted"/>
<keyword evidence="1" id="KW-0687">Ribonucleoprotein</keyword>
<evidence type="ECO:0000313" key="1">
    <source>
        <dbReference type="EMBL" id="QAX27032.1"/>
    </source>
</evidence>
<dbReference type="GO" id="GO:0003735">
    <property type="term" value="F:structural constituent of ribosome"/>
    <property type="evidence" value="ECO:0007669"/>
    <property type="project" value="InterPro"/>
</dbReference>
<dbReference type="GO" id="GO:0005840">
    <property type="term" value="C:ribosome"/>
    <property type="evidence" value="ECO:0007669"/>
    <property type="project" value="UniProtKB-KW"/>
</dbReference>
<evidence type="ECO:0000313" key="2">
    <source>
        <dbReference type="EMBL" id="QAX27063.1"/>
    </source>
</evidence>
<accession>A0A411ADG0</accession>
<dbReference type="AlphaFoldDB" id="A0A411ADG0"/>
<organism evidence="1">
    <name type="scientific">Babesia motasi</name>
    <dbReference type="NCBI Taxonomy" id="237580"/>
    <lineage>
        <taxon>Eukaryota</taxon>
        <taxon>Sar</taxon>
        <taxon>Alveolata</taxon>
        <taxon>Apicomplexa</taxon>
        <taxon>Aconoidasida</taxon>
        <taxon>Piroplasmida</taxon>
        <taxon>Babesiidae</taxon>
        <taxon>Babesia</taxon>
    </lineage>
</organism>
<reference evidence="1" key="1">
    <citation type="submission" date="2018-09" db="EMBL/GenBank/DDBJ databases">
        <title>Comparative sequence analysis of Babesia apicoplast genomes of sheep originating from six regions.</title>
        <authorList>
            <person name="Wang X."/>
            <person name="Guan G."/>
        </authorList>
    </citation>
    <scope>NUCLEOTIDE SEQUENCE</scope>
    <source>
        <strain evidence="1">Lintan</strain>
        <strain evidence="2">Tianzhu</strain>
    </source>
</reference>
<protein>
    <submittedName>
        <fullName evidence="1">Ribosomal protein L6</fullName>
    </submittedName>
</protein>
<dbReference type="GO" id="GO:0006412">
    <property type="term" value="P:translation"/>
    <property type="evidence" value="ECO:0007669"/>
    <property type="project" value="InterPro"/>
</dbReference>
<gene>
    <name evidence="1" type="primary">rpl6</name>
</gene>
<dbReference type="SUPFAM" id="SSF55282">
    <property type="entry name" value="RL5-like"/>
    <property type="match status" value="1"/>
</dbReference>
<dbReference type="Gene3D" id="3.90.930.12">
    <property type="entry name" value="Ribosomal protein L6, alpha-beta domain"/>
    <property type="match status" value="1"/>
</dbReference>
<name>A0A411ADG0_9APIC</name>
<dbReference type="EMBL" id="MH992227">
    <property type="protein sequence ID" value="QAX27063.1"/>
    <property type="molecule type" value="Genomic_DNA"/>
</dbReference>
<dbReference type="EMBL" id="MH992226">
    <property type="protein sequence ID" value="QAX27032.1"/>
    <property type="molecule type" value="Genomic_DNA"/>
</dbReference>
<dbReference type="InterPro" id="IPR022803">
    <property type="entry name" value="Ribosomal_uL5_dom_sf"/>
</dbReference>
<dbReference type="InterPro" id="IPR036789">
    <property type="entry name" value="Ribosomal_uL6-like_a/b-dom_sf"/>
</dbReference>
<dbReference type="GO" id="GO:0019843">
    <property type="term" value="F:rRNA binding"/>
    <property type="evidence" value="ECO:0007669"/>
    <property type="project" value="InterPro"/>
</dbReference>